<proteinExistence type="predicted"/>
<evidence type="ECO:0008006" key="3">
    <source>
        <dbReference type="Google" id="ProtNLM"/>
    </source>
</evidence>
<accession>A0A0W0XZL9</accession>
<dbReference type="Proteomes" id="UP000054618">
    <property type="component" value="Unassembled WGS sequence"/>
</dbReference>
<protein>
    <recommendedName>
        <fullName evidence="3">DUF3540 domain-containing protein</fullName>
    </recommendedName>
</protein>
<reference evidence="1 2" key="1">
    <citation type="submission" date="2015-11" db="EMBL/GenBank/DDBJ databases">
        <title>Genomic analysis of 38 Legionella species identifies large and diverse effector repertoires.</title>
        <authorList>
            <person name="Burstein D."/>
            <person name="Amaro F."/>
            <person name="Zusman T."/>
            <person name="Lifshitz Z."/>
            <person name="Cohen O."/>
            <person name="Gilbert J.A."/>
            <person name="Pupko T."/>
            <person name="Shuman H.A."/>
            <person name="Segal G."/>
        </authorList>
    </citation>
    <scope>NUCLEOTIDE SEQUENCE [LARGE SCALE GENOMIC DNA]</scope>
    <source>
        <strain evidence="1 2">CDC#1442-AUS-E</strain>
    </source>
</reference>
<sequence>MLKENEIMRLAGTGGCYPATIKFIEGDNFHLKFSFSNSTIKAKKAFSCLLEPLADDEIMAYLGEEEVYVLAILNRRSENNACINMQHALEVNAPSISLNSIELKINSEKACLNLQHSRLEGQECSFHFEKLKFIAKTIEKICDTLNLQTIRLFQWVEDLEHQVLGRLRSRVKKNYRLDCGELTIITEDDAKIKAKQIHLG</sequence>
<dbReference type="EMBL" id="LNYS01000008">
    <property type="protein sequence ID" value="KTD50241.1"/>
    <property type="molecule type" value="Genomic_DNA"/>
</dbReference>
<keyword evidence="2" id="KW-1185">Reference proteome</keyword>
<name>A0A0W0XZL9_9GAMM</name>
<organism evidence="1 2">
    <name type="scientific">Legionella quinlivanii</name>
    <dbReference type="NCBI Taxonomy" id="45073"/>
    <lineage>
        <taxon>Bacteria</taxon>
        <taxon>Pseudomonadati</taxon>
        <taxon>Pseudomonadota</taxon>
        <taxon>Gammaproteobacteria</taxon>
        <taxon>Legionellales</taxon>
        <taxon>Legionellaceae</taxon>
        <taxon>Legionella</taxon>
    </lineage>
</organism>
<dbReference type="InterPro" id="IPR021927">
    <property type="entry name" value="DUF3540"/>
</dbReference>
<evidence type="ECO:0000313" key="2">
    <source>
        <dbReference type="Proteomes" id="UP000054618"/>
    </source>
</evidence>
<comment type="caution">
    <text evidence="1">The sequence shown here is derived from an EMBL/GenBank/DDBJ whole genome shotgun (WGS) entry which is preliminary data.</text>
</comment>
<gene>
    <name evidence="1" type="ORF">Lqui_1566</name>
</gene>
<dbReference type="STRING" id="45073.Lqui_1566"/>
<dbReference type="RefSeq" id="WP_058507670.1">
    <property type="nucleotide sequence ID" value="NZ_CAAAIK010000001.1"/>
</dbReference>
<dbReference type="PATRIC" id="fig|45073.5.peg.1654"/>
<evidence type="ECO:0000313" key="1">
    <source>
        <dbReference type="EMBL" id="KTD50241.1"/>
    </source>
</evidence>
<dbReference type="AlphaFoldDB" id="A0A0W0XZL9"/>
<dbReference type="Pfam" id="PF12059">
    <property type="entry name" value="DUF3540"/>
    <property type="match status" value="1"/>
</dbReference>